<feature type="transmembrane region" description="Helical" evidence="1">
    <location>
        <begin position="12"/>
        <end position="31"/>
    </location>
</feature>
<evidence type="ECO:0000313" key="3">
    <source>
        <dbReference type="Proteomes" id="UP000017840"/>
    </source>
</evidence>
<dbReference type="AlphaFoldDB" id="V4HEG0"/>
<gene>
    <name evidence="2" type="ORF">K933_08412</name>
</gene>
<dbReference type="EMBL" id="ASGZ01000028">
    <property type="protein sequence ID" value="ESP88468.1"/>
    <property type="molecule type" value="Genomic_DNA"/>
</dbReference>
<name>V4HEG0_9EURY</name>
<keyword evidence="3" id="KW-1185">Reference proteome</keyword>
<keyword evidence="1" id="KW-0472">Membrane</keyword>
<proteinExistence type="predicted"/>
<keyword evidence="1" id="KW-1133">Transmembrane helix</keyword>
<evidence type="ECO:0000256" key="1">
    <source>
        <dbReference type="SAM" id="Phobius"/>
    </source>
</evidence>
<protein>
    <submittedName>
        <fullName evidence="2">Uncharacterized protein</fullName>
    </submittedName>
</protein>
<comment type="caution">
    <text evidence="2">The sequence shown here is derived from an EMBL/GenBank/DDBJ whole genome shotgun (WGS) entry which is preliminary data.</text>
</comment>
<dbReference type="Proteomes" id="UP000017840">
    <property type="component" value="Unassembled WGS sequence"/>
</dbReference>
<organism evidence="2 3">
    <name type="scientific">Candidatus Halobonum tyrrellensis G22</name>
    <dbReference type="NCBI Taxonomy" id="1324957"/>
    <lineage>
        <taxon>Archaea</taxon>
        <taxon>Methanobacteriati</taxon>
        <taxon>Methanobacteriota</taxon>
        <taxon>Stenosarchaea group</taxon>
        <taxon>Halobacteria</taxon>
        <taxon>Halobacteriales</taxon>
        <taxon>Haloferacaceae</taxon>
        <taxon>Candidatus Halobonum</taxon>
    </lineage>
</organism>
<accession>V4HEG0</accession>
<reference evidence="2 3" key="1">
    <citation type="journal article" date="2013" name="Genome Announc.">
        <title>Draft Genome Sequence of 'Candidatus Halobonum tyrrellensis' Strain G22, Isolated from the Hypersaline Waters of Lake Tyrrell, Australia.</title>
        <authorList>
            <person name="Ugalde J.A."/>
            <person name="Narasingarao P."/>
            <person name="Kuo S."/>
            <person name="Podell S."/>
            <person name="Allen E.E."/>
        </authorList>
    </citation>
    <scope>NUCLEOTIDE SEQUENCE [LARGE SCALE GENOMIC DNA]</scope>
    <source>
        <strain evidence="2 3">G22</strain>
    </source>
</reference>
<dbReference type="eggNOG" id="ENOG502N5HQ">
    <property type="taxonomic scope" value="Archaea"/>
</dbReference>
<sequence length="80" mass="8874">MRKLRTPTRGWAKVTLGVSLLFAVGAFGYFALAGAPVNGAILGAIIVVAGVWEYRRKLRDEIVAEKFEAEAEQNRRRGRQ</sequence>
<dbReference type="RefSeq" id="WP_023394267.1">
    <property type="nucleotide sequence ID" value="NZ_ASGZ01000028.1"/>
</dbReference>
<dbReference type="OrthoDB" id="269001at2157"/>
<keyword evidence="1" id="KW-0812">Transmembrane</keyword>
<evidence type="ECO:0000313" key="2">
    <source>
        <dbReference type="EMBL" id="ESP88468.1"/>
    </source>
</evidence>
<feature type="transmembrane region" description="Helical" evidence="1">
    <location>
        <begin position="37"/>
        <end position="54"/>
    </location>
</feature>